<evidence type="ECO:0000313" key="2">
    <source>
        <dbReference type="Proteomes" id="UP001230649"/>
    </source>
</evidence>
<sequence>MADPDDSFDEDGDLVLAFIEQEQQTVVDTPLPSSQARQPTQVKESIRGSNGAAKRERKRSRSVSPIDGMSVRSMKPRVESPSSVSMPRALPVSYLMRRSYAKVASGSPHIAKPRESTTSAKKETHHDVDEKAVIWPPSQTYALDTVREQGFTSTTEPKSRVKFDSDPIVVKGTKGKSKATAINLDIKRDHEGNVTESGKKEINRHLLKTLGQKHNPITDSDLYTRTAHVVSCATGHQVAQRAGSKFSISEKSYFHSRNSKLREQFTAQAREGLRIAEGTEKAAELGGSGGGAVGIGGRFGAELSRERGEMDGGAMIQQSRIFAGLTFYLNGYTGPRISDLELKRLIAIHGGNVSFLANSSCTHILITKNLSASKTQKFLDSASSIRGGKRKVVHVDWVLDSVAKRKRLDETPYNIIVNKAQPTLMSSLGVTKQNLSSERKSGGDKPVKTLAPQPVEVISIDD</sequence>
<dbReference type="EMBL" id="JASBWS010000019">
    <property type="protein sequence ID" value="KAJ9111315.1"/>
    <property type="molecule type" value="Genomic_DNA"/>
</dbReference>
<protein>
    <submittedName>
        <fullName evidence="1">Uncharacterized protein</fullName>
    </submittedName>
</protein>
<accession>A0ACC2WJF1</accession>
<evidence type="ECO:0000313" key="1">
    <source>
        <dbReference type="EMBL" id="KAJ9111315.1"/>
    </source>
</evidence>
<proteinExistence type="predicted"/>
<comment type="caution">
    <text evidence="1">The sequence shown here is derived from an EMBL/GenBank/DDBJ whole genome shotgun (WGS) entry which is preliminary data.</text>
</comment>
<keyword evidence="2" id="KW-1185">Reference proteome</keyword>
<name>A0ACC2WJF1_9TREE</name>
<reference evidence="1" key="1">
    <citation type="submission" date="2023-04" db="EMBL/GenBank/DDBJ databases">
        <title>Draft Genome sequencing of Naganishia species isolated from polar environments using Oxford Nanopore Technology.</title>
        <authorList>
            <person name="Leo P."/>
            <person name="Venkateswaran K."/>
        </authorList>
    </citation>
    <scope>NUCLEOTIDE SEQUENCE</scope>
    <source>
        <strain evidence="1">MNA-CCFEE 5262</strain>
    </source>
</reference>
<gene>
    <name evidence="1" type="ORF">QFC20_002606</name>
</gene>
<organism evidence="1 2">
    <name type="scientific">Naganishia adeliensis</name>
    <dbReference type="NCBI Taxonomy" id="92952"/>
    <lineage>
        <taxon>Eukaryota</taxon>
        <taxon>Fungi</taxon>
        <taxon>Dikarya</taxon>
        <taxon>Basidiomycota</taxon>
        <taxon>Agaricomycotina</taxon>
        <taxon>Tremellomycetes</taxon>
        <taxon>Filobasidiales</taxon>
        <taxon>Filobasidiaceae</taxon>
        <taxon>Naganishia</taxon>
    </lineage>
</organism>
<dbReference type="Proteomes" id="UP001230649">
    <property type="component" value="Unassembled WGS sequence"/>
</dbReference>